<accession>A0A4R1AVT4</accession>
<dbReference type="AlphaFoldDB" id="A0A4R1AVT4"/>
<organism evidence="2 3">
    <name type="scientific">Cytobacillus praedii</name>
    <dbReference type="NCBI Taxonomy" id="1742358"/>
    <lineage>
        <taxon>Bacteria</taxon>
        <taxon>Bacillati</taxon>
        <taxon>Bacillota</taxon>
        <taxon>Bacilli</taxon>
        <taxon>Bacillales</taxon>
        <taxon>Bacillaceae</taxon>
        <taxon>Cytobacillus</taxon>
    </lineage>
</organism>
<sequence>MGKPKKMTLQGIAIIILMFSIISCGAVYYFYFFTPKNSLELYQAISFAKDFEEAQKLTIKGYEDHFKKEDFDYINKLGRNAISVSQFTAFEYDEKTYLVMTTPGTEKLKILAVEELPKDIREYFRKISPRN</sequence>
<dbReference type="EMBL" id="SJTH01000045">
    <property type="protein sequence ID" value="TCJ01932.1"/>
    <property type="molecule type" value="Genomic_DNA"/>
</dbReference>
<protein>
    <submittedName>
        <fullName evidence="2">Uncharacterized protein</fullName>
    </submittedName>
</protein>
<feature type="transmembrane region" description="Helical" evidence="1">
    <location>
        <begin position="12"/>
        <end position="31"/>
    </location>
</feature>
<comment type="caution">
    <text evidence="2">The sequence shown here is derived from an EMBL/GenBank/DDBJ whole genome shotgun (WGS) entry which is preliminary data.</text>
</comment>
<evidence type="ECO:0000256" key="1">
    <source>
        <dbReference type="SAM" id="Phobius"/>
    </source>
</evidence>
<proteinExistence type="predicted"/>
<dbReference type="Proteomes" id="UP000293846">
    <property type="component" value="Unassembled WGS sequence"/>
</dbReference>
<dbReference type="STRING" id="1742358.GCA_001439605_04483"/>
<keyword evidence="1" id="KW-0812">Transmembrane</keyword>
<keyword evidence="3" id="KW-1185">Reference proteome</keyword>
<dbReference type="PROSITE" id="PS51257">
    <property type="entry name" value="PROKAR_LIPOPROTEIN"/>
    <property type="match status" value="1"/>
</dbReference>
<dbReference type="RefSeq" id="WP_057763032.1">
    <property type="nucleotide sequence ID" value="NZ_LMBX01000006.1"/>
</dbReference>
<dbReference type="OrthoDB" id="2968698at2"/>
<gene>
    <name evidence="2" type="ORF">E0Y62_21620</name>
</gene>
<evidence type="ECO:0000313" key="3">
    <source>
        <dbReference type="Proteomes" id="UP000293846"/>
    </source>
</evidence>
<keyword evidence="1" id="KW-0472">Membrane</keyword>
<keyword evidence="1" id="KW-1133">Transmembrane helix</keyword>
<name>A0A4R1AVT4_9BACI</name>
<evidence type="ECO:0000313" key="2">
    <source>
        <dbReference type="EMBL" id="TCJ01932.1"/>
    </source>
</evidence>
<reference evidence="2 3" key="1">
    <citation type="submission" date="2019-03" db="EMBL/GenBank/DDBJ databases">
        <authorList>
            <person name="Jensen L."/>
            <person name="Storgaard J."/>
            <person name="Sulaj E."/>
            <person name="Schramm A."/>
            <person name="Marshall I.P.G."/>
        </authorList>
    </citation>
    <scope>NUCLEOTIDE SEQUENCE [LARGE SCALE GENOMIC DNA]</scope>
    <source>
        <strain evidence="2 3">2017H2G3</strain>
    </source>
</reference>